<evidence type="ECO:0000313" key="2">
    <source>
        <dbReference type="Proteomes" id="UP000298030"/>
    </source>
</evidence>
<comment type="caution">
    <text evidence="1">The sequence shown here is derived from an EMBL/GenBank/DDBJ whole genome shotgun (WGS) entry which is preliminary data.</text>
</comment>
<protein>
    <submittedName>
        <fullName evidence="1">Uncharacterized protein</fullName>
    </submittedName>
</protein>
<dbReference type="AlphaFoldDB" id="A0A4Y7T2X1"/>
<proteinExistence type="predicted"/>
<organism evidence="1 2">
    <name type="scientific">Coprinellus micaceus</name>
    <name type="common">Glistening ink-cap mushroom</name>
    <name type="synonym">Coprinus micaceus</name>
    <dbReference type="NCBI Taxonomy" id="71717"/>
    <lineage>
        <taxon>Eukaryota</taxon>
        <taxon>Fungi</taxon>
        <taxon>Dikarya</taxon>
        <taxon>Basidiomycota</taxon>
        <taxon>Agaricomycotina</taxon>
        <taxon>Agaricomycetes</taxon>
        <taxon>Agaricomycetidae</taxon>
        <taxon>Agaricales</taxon>
        <taxon>Agaricineae</taxon>
        <taxon>Psathyrellaceae</taxon>
        <taxon>Coprinellus</taxon>
    </lineage>
</organism>
<sequence>DERSLHHRSAQRLRFCEPSIRPGISSTAHTTPRVILLPPNRPRRPSFERATGWALQHLLLVWPKWLECLVPIQSCDGSGSHDPKLSSQRSFQPSPSYLSSLAQALCTGTRLCLQRPKVSLSSGFSQSIAY</sequence>
<keyword evidence="2" id="KW-1185">Reference proteome</keyword>
<feature type="non-terminal residue" evidence="1">
    <location>
        <position position="1"/>
    </location>
</feature>
<accession>A0A4Y7T2X1</accession>
<gene>
    <name evidence="1" type="ORF">FA13DRAFT_1775932</name>
</gene>
<dbReference type="EMBL" id="QPFP01000032">
    <property type="protein sequence ID" value="TEB28475.1"/>
    <property type="molecule type" value="Genomic_DNA"/>
</dbReference>
<reference evidence="1 2" key="1">
    <citation type="journal article" date="2019" name="Nat. Ecol. Evol.">
        <title>Megaphylogeny resolves global patterns of mushroom evolution.</title>
        <authorList>
            <person name="Varga T."/>
            <person name="Krizsan K."/>
            <person name="Foldi C."/>
            <person name="Dima B."/>
            <person name="Sanchez-Garcia M."/>
            <person name="Sanchez-Ramirez S."/>
            <person name="Szollosi G.J."/>
            <person name="Szarkandi J.G."/>
            <person name="Papp V."/>
            <person name="Albert L."/>
            <person name="Andreopoulos W."/>
            <person name="Angelini C."/>
            <person name="Antonin V."/>
            <person name="Barry K.W."/>
            <person name="Bougher N.L."/>
            <person name="Buchanan P."/>
            <person name="Buyck B."/>
            <person name="Bense V."/>
            <person name="Catcheside P."/>
            <person name="Chovatia M."/>
            <person name="Cooper J."/>
            <person name="Damon W."/>
            <person name="Desjardin D."/>
            <person name="Finy P."/>
            <person name="Geml J."/>
            <person name="Haridas S."/>
            <person name="Hughes K."/>
            <person name="Justo A."/>
            <person name="Karasinski D."/>
            <person name="Kautmanova I."/>
            <person name="Kiss B."/>
            <person name="Kocsube S."/>
            <person name="Kotiranta H."/>
            <person name="LaButti K.M."/>
            <person name="Lechner B.E."/>
            <person name="Liimatainen K."/>
            <person name="Lipzen A."/>
            <person name="Lukacs Z."/>
            <person name="Mihaltcheva S."/>
            <person name="Morgado L.N."/>
            <person name="Niskanen T."/>
            <person name="Noordeloos M.E."/>
            <person name="Ohm R.A."/>
            <person name="Ortiz-Santana B."/>
            <person name="Ovrebo C."/>
            <person name="Racz N."/>
            <person name="Riley R."/>
            <person name="Savchenko A."/>
            <person name="Shiryaev A."/>
            <person name="Soop K."/>
            <person name="Spirin V."/>
            <person name="Szebenyi C."/>
            <person name="Tomsovsky M."/>
            <person name="Tulloss R.E."/>
            <person name="Uehling J."/>
            <person name="Grigoriev I.V."/>
            <person name="Vagvolgyi C."/>
            <person name="Papp T."/>
            <person name="Martin F.M."/>
            <person name="Miettinen O."/>
            <person name="Hibbett D.S."/>
            <person name="Nagy L.G."/>
        </authorList>
    </citation>
    <scope>NUCLEOTIDE SEQUENCE [LARGE SCALE GENOMIC DNA]</scope>
    <source>
        <strain evidence="1 2">FP101781</strain>
    </source>
</reference>
<name>A0A4Y7T2X1_COPMI</name>
<evidence type="ECO:0000313" key="1">
    <source>
        <dbReference type="EMBL" id="TEB28475.1"/>
    </source>
</evidence>
<dbReference type="Proteomes" id="UP000298030">
    <property type="component" value="Unassembled WGS sequence"/>
</dbReference>